<evidence type="ECO:0000313" key="2">
    <source>
        <dbReference type="EMBL" id="KAG5456031.1"/>
    </source>
</evidence>
<comment type="caution">
    <text evidence="2">The sequence shown here is derived from an EMBL/GenBank/DDBJ whole genome shotgun (WGS) entry which is preliminary data.</text>
</comment>
<accession>A0A8H7ZMW5</accession>
<sequence>MALSVNSTAFTMRRSQTLAGGGAGVGGIMGPAGGMMSGAAGSATLADGSAHAADVRSPLAPTDPEARYGGEDSELSELEVQSLYAWIDEVQLSRPKKNFTRDFSDGGGPAL</sequence>
<gene>
    <name evidence="2" type="ORF">BJ554DRAFT_4342</name>
</gene>
<name>A0A8H7ZMW5_9FUNG</name>
<dbReference type="Proteomes" id="UP000673691">
    <property type="component" value="Unassembled WGS sequence"/>
</dbReference>
<dbReference type="Gene3D" id="1.10.418.10">
    <property type="entry name" value="Calponin-like domain"/>
    <property type="match status" value="1"/>
</dbReference>
<reference evidence="2 3" key="1">
    <citation type="journal article" name="Sci. Rep.">
        <title>Genome-scale phylogenetic analyses confirm Olpidium as the closest living zoosporic fungus to the non-flagellated, terrestrial fungi.</title>
        <authorList>
            <person name="Chang Y."/>
            <person name="Rochon D."/>
            <person name="Sekimoto S."/>
            <person name="Wang Y."/>
            <person name="Chovatia M."/>
            <person name="Sandor L."/>
            <person name="Salamov A."/>
            <person name="Grigoriev I.V."/>
            <person name="Stajich J.E."/>
            <person name="Spatafora J.W."/>
        </authorList>
    </citation>
    <scope>NUCLEOTIDE SEQUENCE [LARGE SCALE GENOMIC DNA]</scope>
    <source>
        <strain evidence="2">S191</strain>
    </source>
</reference>
<dbReference type="InterPro" id="IPR036872">
    <property type="entry name" value="CH_dom_sf"/>
</dbReference>
<evidence type="ECO:0000256" key="1">
    <source>
        <dbReference type="SAM" id="MobiDB-lite"/>
    </source>
</evidence>
<evidence type="ECO:0000313" key="3">
    <source>
        <dbReference type="Proteomes" id="UP000673691"/>
    </source>
</evidence>
<dbReference type="OrthoDB" id="193300at2759"/>
<dbReference type="AlphaFoldDB" id="A0A8H7ZMW5"/>
<keyword evidence="3" id="KW-1185">Reference proteome</keyword>
<feature type="region of interest" description="Disordered" evidence="1">
    <location>
        <begin position="50"/>
        <end position="74"/>
    </location>
</feature>
<organism evidence="2 3">
    <name type="scientific">Olpidium bornovanus</name>
    <dbReference type="NCBI Taxonomy" id="278681"/>
    <lineage>
        <taxon>Eukaryota</taxon>
        <taxon>Fungi</taxon>
        <taxon>Fungi incertae sedis</taxon>
        <taxon>Olpidiomycota</taxon>
        <taxon>Olpidiomycotina</taxon>
        <taxon>Olpidiomycetes</taxon>
        <taxon>Olpidiales</taxon>
        <taxon>Olpidiaceae</taxon>
        <taxon>Olpidium</taxon>
    </lineage>
</organism>
<protein>
    <submittedName>
        <fullName evidence="2">Uncharacterized protein</fullName>
    </submittedName>
</protein>
<proteinExistence type="predicted"/>
<dbReference type="EMBL" id="JAEFCI010012394">
    <property type="protein sequence ID" value="KAG5456031.1"/>
    <property type="molecule type" value="Genomic_DNA"/>
</dbReference>